<gene>
    <name evidence="3" type="ORF">CCAX7_000930</name>
</gene>
<dbReference type="Gene3D" id="3.40.50.850">
    <property type="entry name" value="Isochorismatase-like"/>
    <property type="match status" value="1"/>
</dbReference>
<accession>A0A402CRN8</accession>
<evidence type="ECO:0000313" key="4">
    <source>
        <dbReference type="Proteomes" id="UP000287394"/>
    </source>
</evidence>
<name>A0A402CRN8_9BACT</name>
<dbReference type="PANTHER" id="PTHR11080:SF2">
    <property type="entry name" value="LD05707P"/>
    <property type="match status" value="1"/>
</dbReference>
<dbReference type="AlphaFoldDB" id="A0A402CRN8"/>
<organism evidence="3 4">
    <name type="scientific">Capsulimonas corticalis</name>
    <dbReference type="NCBI Taxonomy" id="2219043"/>
    <lineage>
        <taxon>Bacteria</taxon>
        <taxon>Bacillati</taxon>
        <taxon>Armatimonadota</taxon>
        <taxon>Armatimonadia</taxon>
        <taxon>Capsulimonadales</taxon>
        <taxon>Capsulimonadaceae</taxon>
        <taxon>Capsulimonas</taxon>
    </lineage>
</organism>
<keyword evidence="2" id="KW-0378">Hydrolase</keyword>
<dbReference type="GO" id="GO:0016787">
    <property type="term" value="F:hydrolase activity"/>
    <property type="evidence" value="ECO:0007669"/>
    <property type="project" value="UniProtKB-KW"/>
</dbReference>
<evidence type="ECO:0000256" key="2">
    <source>
        <dbReference type="ARBA" id="ARBA00022801"/>
    </source>
</evidence>
<keyword evidence="4" id="KW-1185">Reference proteome</keyword>
<dbReference type="OrthoDB" id="9791276at2"/>
<dbReference type="EMBL" id="AP025739">
    <property type="protein sequence ID" value="BDI28042.1"/>
    <property type="molecule type" value="Genomic_DNA"/>
</dbReference>
<dbReference type="SUPFAM" id="SSF52499">
    <property type="entry name" value="Isochorismatase-like hydrolases"/>
    <property type="match status" value="1"/>
</dbReference>
<protein>
    <submittedName>
        <fullName evidence="3">Uncharacterized protein</fullName>
    </submittedName>
</protein>
<comment type="similarity">
    <text evidence="1">Belongs to the isochorismatase family.</text>
</comment>
<dbReference type="InterPro" id="IPR036380">
    <property type="entry name" value="Isochorismatase-like_sf"/>
</dbReference>
<dbReference type="KEGG" id="ccot:CCAX7_000930"/>
<proteinExistence type="inferred from homology"/>
<dbReference type="InterPro" id="IPR052347">
    <property type="entry name" value="Isochorismatase_Nicotinamidase"/>
</dbReference>
<reference evidence="3 4" key="1">
    <citation type="journal article" date="2019" name="Int. J. Syst. Evol. Microbiol.">
        <title>Capsulimonas corticalis gen. nov., sp. nov., an aerobic capsulated bacterium, of a novel bacterial order, Capsulimonadales ord. nov., of the class Armatimonadia of the phylum Armatimonadetes.</title>
        <authorList>
            <person name="Li J."/>
            <person name="Kudo C."/>
            <person name="Tonouchi A."/>
        </authorList>
    </citation>
    <scope>NUCLEOTIDE SEQUENCE [LARGE SCALE GENOMIC DNA]</scope>
    <source>
        <strain evidence="3 4">AX-7</strain>
    </source>
</reference>
<evidence type="ECO:0000256" key="1">
    <source>
        <dbReference type="ARBA" id="ARBA00006336"/>
    </source>
</evidence>
<sequence>MQVELLIIDPQIDFCDPQRGKLYVKGAEQDIHRLAQMIDRVGTKLDDIHVTLDSHHYIDIAHPIFWKDSTGAHPDPFTLISVDDVENGRWTTTQPGMYRRGLDYVKALAADGRYALCIWPYHCLIGTEGHAVMPELQDALVGWEKRFAMVDYVTKGSNIFTEHYSAIQAEVPDPMDPSTQMNTALIQTLLQADVIAVAGEAGSHCLANTVRDIANGFGSDDAVKKLVLLTDATSPVTGFEAYQDDFIKEMTARGMQLATTQDFLR</sequence>
<dbReference type="PANTHER" id="PTHR11080">
    <property type="entry name" value="PYRAZINAMIDASE/NICOTINAMIDASE"/>
    <property type="match status" value="1"/>
</dbReference>
<dbReference type="RefSeq" id="WP_119320000.1">
    <property type="nucleotide sequence ID" value="NZ_AP025739.1"/>
</dbReference>
<dbReference type="Proteomes" id="UP000287394">
    <property type="component" value="Chromosome"/>
</dbReference>
<evidence type="ECO:0000313" key="3">
    <source>
        <dbReference type="EMBL" id="BDI28042.1"/>
    </source>
</evidence>